<sequence length="39" mass="4314">MNPSSVKTTPEFMMSRFVAPLGFTLAIAWVCTLFVLVAH</sequence>
<dbReference type="Proteomes" id="UP000587527">
    <property type="component" value="Unassembled WGS sequence"/>
</dbReference>
<accession>A0A841BQJ1</accession>
<keyword evidence="1" id="KW-0472">Membrane</keyword>
<comment type="caution">
    <text evidence="2">The sequence shown here is derived from an EMBL/GenBank/DDBJ whole genome shotgun (WGS) entry which is preliminary data.</text>
</comment>
<evidence type="ECO:0000313" key="3">
    <source>
        <dbReference type="Proteomes" id="UP000587527"/>
    </source>
</evidence>
<keyword evidence="1" id="KW-1133">Transmembrane helix</keyword>
<evidence type="ECO:0000256" key="1">
    <source>
        <dbReference type="SAM" id="Phobius"/>
    </source>
</evidence>
<evidence type="ECO:0000313" key="2">
    <source>
        <dbReference type="EMBL" id="MBB5869203.1"/>
    </source>
</evidence>
<dbReference type="EMBL" id="JACHMN010000002">
    <property type="protein sequence ID" value="MBB5869203.1"/>
    <property type="molecule type" value="Genomic_DNA"/>
</dbReference>
<feature type="transmembrane region" description="Helical" evidence="1">
    <location>
        <begin position="17"/>
        <end position="38"/>
    </location>
</feature>
<keyword evidence="1" id="KW-0812">Transmembrane</keyword>
<reference evidence="2 3" key="1">
    <citation type="submission" date="2020-08" db="EMBL/GenBank/DDBJ databases">
        <title>Sequencing the genomes of 1000 actinobacteria strains.</title>
        <authorList>
            <person name="Klenk H.-P."/>
        </authorList>
    </citation>
    <scope>NUCLEOTIDE SEQUENCE [LARGE SCALE GENOMIC DNA]</scope>
    <source>
        <strain evidence="2 3">DSM 45362</strain>
    </source>
</reference>
<protein>
    <submittedName>
        <fullName evidence="2">Uncharacterized protein</fullName>
    </submittedName>
</protein>
<gene>
    <name evidence="2" type="ORF">F4553_002582</name>
</gene>
<name>A0A841BQJ1_9ACTN</name>
<organism evidence="2 3">
    <name type="scientific">Allocatelliglobosispora scoriae</name>
    <dbReference type="NCBI Taxonomy" id="643052"/>
    <lineage>
        <taxon>Bacteria</taxon>
        <taxon>Bacillati</taxon>
        <taxon>Actinomycetota</taxon>
        <taxon>Actinomycetes</taxon>
        <taxon>Micromonosporales</taxon>
        <taxon>Micromonosporaceae</taxon>
        <taxon>Allocatelliglobosispora</taxon>
    </lineage>
</organism>
<keyword evidence="3" id="KW-1185">Reference proteome</keyword>
<dbReference type="AlphaFoldDB" id="A0A841BQJ1"/>
<proteinExistence type="predicted"/>